<evidence type="ECO:0000313" key="2">
    <source>
        <dbReference type="Proteomes" id="UP000034350"/>
    </source>
</evidence>
<evidence type="ECO:0000313" key="1">
    <source>
        <dbReference type="EMBL" id="KKO73931.1"/>
    </source>
</evidence>
<dbReference type="GeneID" id="36319117"/>
<dbReference type="RefSeq" id="XP_024329673.1">
    <property type="nucleotide sequence ID" value="XM_024474207.1"/>
</dbReference>
<proteinExistence type="predicted"/>
<organism evidence="1 2">
    <name type="scientific">Vairimorpha ceranae</name>
    <dbReference type="NCBI Taxonomy" id="40302"/>
    <lineage>
        <taxon>Eukaryota</taxon>
        <taxon>Fungi</taxon>
        <taxon>Fungi incertae sedis</taxon>
        <taxon>Microsporidia</taxon>
        <taxon>Nosematidae</taxon>
        <taxon>Vairimorpha</taxon>
    </lineage>
</organism>
<sequence>MPMNKMNVLFKMSYIYSLQIFPVVPQIHKMYDIDLKSTSPANYDFYIKNYYSSNNNILIITEVKSPHSDISGFLCIYSNRITNTYIKSLYCFSKDFTNTDKIFHELIFITPLGQNNILYIQIASLLFNNASQSQYVIEVEKDFQSVDDIGLKLQTGFTEFVLLNKEKTISLSCQLLEGLTNKSASRIMHALENKDYILSFFDRDYSKIIDFLEEFILILQDINELLQYRLSLFFTNFMENNLNTFWENEFIRFNEDFSDFKNIHLWSCFFEDLRNLFCLVEDPNHKFKLFDYDQCIGEFFGDSLISVLFNFQEDIDEKNLECFAFDKKKNRLAFKLMIDSTKRKIFFMFDLNFLKKSNVTQIDCIVKTHSKHYKASNIDLIEYL</sequence>
<protein>
    <submittedName>
        <fullName evidence="1">Uncharacterized protein</fullName>
    </submittedName>
</protein>
<dbReference type="VEuPathDB" id="MicrosporidiaDB:G9O61_00g012300"/>
<keyword evidence="2" id="KW-1185">Reference proteome</keyword>
<name>A0A0F9W878_9MICR</name>
<gene>
    <name evidence="1" type="ORF">AAJ76_1700001890</name>
</gene>
<dbReference type="EMBL" id="JPQZ01000170">
    <property type="protein sequence ID" value="KKO73931.1"/>
    <property type="molecule type" value="Genomic_DNA"/>
</dbReference>
<comment type="caution">
    <text evidence="1">The sequence shown here is derived from an EMBL/GenBank/DDBJ whole genome shotgun (WGS) entry which is preliminary data.</text>
</comment>
<accession>A0A0F9W878</accession>
<dbReference type="AlphaFoldDB" id="A0A0F9W878"/>
<dbReference type="Proteomes" id="UP000034350">
    <property type="component" value="Unassembled WGS sequence"/>
</dbReference>
<dbReference type="VEuPathDB" id="MicrosporidiaDB:AAJ76_1700001890"/>
<dbReference type="VEuPathDB" id="MicrosporidiaDB:NCER_101529"/>
<reference evidence="1 2" key="1">
    <citation type="journal article" date="2015" name="Environ. Microbiol.">
        <title>Genome analyses suggest the presence of polyploidy and recent human-driven expansions in eight global populations of the honeybee pathogen Nosema ceranae.</title>
        <authorList>
            <person name="Pelin A."/>
            <person name="Selman M."/>
            <person name="Aris-Brosou S."/>
            <person name="Farinelli L."/>
            <person name="Corradi N."/>
        </authorList>
    </citation>
    <scope>NUCLEOTIDE SEQUENCE [LARGE SCALE GENOMIC DNA]</scope>
    <source>
        <strain evidence="1 2">PA08 1199</strain>
    </source>
</reference>